<dbReference type="PROSITE" id="PS52016">
    <property type="entry name" value="TONB_DEPENDENT_REC_3"/>
    <property type="match status" value="1"/>
</dbReference>
<keyword evidence="2 11" id="KW-0813">Transport</keyword>
<dbReference type="OMA" id="INLDGHY"/>
<evidence type="ECO:0000256" key="8">
    <source>
        <dbReference type="ARBA" id="ARBA00023077"/>
    </source>
</evidence>
<comment type="similarity">
    <text evidence="11 12">Belongs to the TonB-dependent receptor family.</text>
</comment>
<dbReference type="CDD" id="cd01347">
    <property type="entry name" value="ligand_gated_channel"/>
    <property type="match status" value="1"/>
</dbReference>
<evidence type="ECO:0000256" key="3">
    <source>
        <dbReference type="ARBA" id="ARBA00022452"/>
    </source>
</evidence>
<keyword evidence="7" id="KW-0406">Ion transport</keyword>
<keyword evidence="10 11" id="KW-0998">Cell outer membrane</keyword>
<dbReference type="Gene3D" id="2.40.170.20">
    <property type="entry name" value="TonB-dependent receptor, beta-barrel domain"/>
    <property type="match status" value="1"/>
</dbReference>
<evidence type="ECO:0000256" key="9">
    <source>
        <dbReference type="ARBA" id="ARBA00023136"/>
    </source>
</evidence>
<proteinExistence type="inferred from homology"/>
<dbReference type="EMBL" id="CABFNB010000093">
    <property type="protein sequence ID" value="VTZ61627.1"/>
    <property type="molecule type" value="Genomic_DNA"/>
</dbReference>
<keyword evidence="5 11" id="KW-0812">Transmembrane</keyword>
<evidence type="ECO:0000256" key="4">
    <source>
        <dbReference type="ARBA" id="ARBA00022496"/>
    </source>
</evidence>
<sequence length="712" mass="78375">MTFSKRLQPFLGCTAIAIVATAVSIGPGTRIAMAQDATPSDEDAATTLAPIIITGEKFGRDQFTTFTSVEVFTGGELHDLVRPTLNDALNSSPNIRAFMSGRGNSDIVIRGLSSEGVTAPSRSNPVISVVVDGAEQGVEATRRGTRGLWDVEQVEVLRGPQSTLQGRNALAGSVIIKTKDPTYTPEASIEGLIGTDEYKSGAFAVSAPIVEDELAFRISGQIFRRDNDIDYVDPSISDVGEEEFEEIRGKLLWEPAEIPGLRGLFTVSRTHDKPAWALVSGPDFFARRFDDTTAERRDTYVNRYIADLTYEINEDWKIQSITSFVDTDVEITSPQTPTLQQFQLIRDDTREGGDFSQDIRLTYGSAESQFSGVFGLFAGRSTFDLDSNIRVVADPVTPFILPFQQLQAKNKSETTALYADTRYEFVDRWTLLAGGRLVHDKVSANYTGSLLDASTFGYVPLTENNSVSNTEFLPKIGLAFELDENQNLAATISKGYRPGYSELIIGTTDINTVRPESLWAYELAYRSKWLEDRLQVNGNVFYYDYTNQQVPIEFDPRFPAQTISLNAAESHSYGAEIEVRYGFDSGLELFSGLGLMKSKFDKGDFKGKEFPEAPSLTASFGGVYKHESGFFAGGDVSFTDGYYSKGDVKNVRALDSFTVVNANIGYEKDNLKITAFARNLFDEEYLTSISSNGNLATIGDGRSFGVRVNATF</sequence>
<dbReference type="InterPro" id="IPR036942">
    <property type="entry name" value="Beta-barrel_TonB_sf"/>
</dbReference>
<keyword evidence="9 11" id="KW-0472">Membrane</keyword>
<evidence type="ECO:0000256" key="2">
    <source>
        <dbReference type="ARBA" id="ARBA00022448"/>
    </source>
</evidence>
<dbReference type="AlphaFoldDB" id="A0A508WVP6"/>
<name>A0A508WVP6_9HYPH</name>
<accession>A0A508WVP6</accession>
<keyword evidence="6" id="KW-0408">Iron</keyword>
<organism evidence="15">
    <name type="scientific">Sinorhizobium medicae</name>
    <dbReference type="NCBI Taxonomy" id="110321"/>
    <lineage>
        <taxon>Bacteria</taxon>
        <taxon>Pseudomonadati</taxon>
        <taxon>Pseudomonadota</taxon>
        <taxon>Alphaproteobacteria</taxon>
        <taxon>Hyphomicrobiales</taxon>
        <taxon>Rhizobiaceae</taxon>
        <taxon>Sinorhizobium/Ensifer group</taxon>
        <taxon>Sinorhizobium</taxon>
    </lineage>
</organism>
<keyword evidence="15" id="KW-0675">Receptor</keyword>
<dbReference type="GO" id="GO:0006826">
    <property type="term" value="P:iron ion transport"/>
    <property type="evidence" value="ECO:0007669"/>
    <property type="project" value="UniProtKB-KW"/>
</dbReference>
<keyword evidence="8 12" id="KW-0798">TonB box</keyword>
<evidence type="ECO:0000256" key="10">
    <source>
        <dbReference type="ARBA" id="ARBA00023237"/>
    </source>
</evidence>
<reference evidence="15" key="1">
    <citation type="submission" date="2019-06" db="EMBL/GenBank/DDBJ databases">
        <authorList>
            <person name="Le Quere A."/>
            <person name="Colella S."/>
        </authorList>
    </citation>
    <scope>NUCLEOTIDE SEQUENCE</scope>
    <source>
        <strain evidence="15">EmedicaeMD41</strain>
    </source>
</reference>
<dbReference type="RefSeq" id="WP_012066717.1">
    <property type="nucleotide sequence ID" value="NZ_ATYC01000022.1"/>
</dbReference>
<dbReference type="InterPro" id="IPR000531">
    <property type="entry name" value="Beta-barrel_TonB"/>
</dbReference>
<dbReference type="PANTHER" id="PTHR32552:SF81">
    <property type="entry name" value="TONB-DEPENDENT OUTER MEMBRANE RECEPTOR"/>
    <property type="match status" value="1"/>
</dbReference>
<gene>
    <name evidence="15" type="ORF">EMEDMD4_280154</name>
</gene>
<feature type="domain" description="TonB-dependent receptor-like beta-barrel" evidence="13">
    <location>
        <begin position="283"/>
        <end position="680"/>
    </location>
</feature>
<keyword evidence="3 11" id="KW-1134">Transmembrane beta strand</keyword>
<evidence type="ECO:0000256" key="1">
    <source>
        <dbReference type="ARBA" id="ARBA00004571"/>
    </source>
</evidence>
<dbReference type="Proteomes" id="UP000507954">
    <property type="component" value="Unassembled WGS sequence"/>
</dbReference>
<feature type="domain" description="TonB-dependent receptor plug" evidence="14">
    <location>
        <begin position="64"/>
        <end position="172"/>
    </location>
</feature>
<evidence type="ECO:0000256" key="5">
    <source>
        <dbReference type="ARBA" id="ARBA00022692"/>
    </source>
</evidence>
<evidence type="ECO:0000256" key="11">
    <source>
        <dbReference type="PROSITE-ProRule" id="PRU01360"/>
    </source>
</evidence>
<evidence type="ECO:0000256" key="6">
    <source>
        <dbReference type="ARBA" id="ARBA00023004"/>
    </source>
</evidence>
<evidence type="ECO:0000259" key="14">
    <source>
        <dbReference type="Pfam" id="PF07715"/>
    </source>
</evidence>
<dbReference type="Pfam" id="PF00593">
    <property type="entry name" value="TonB_dep_Rec_b-barrel"/>
    <property type="match status" value="1"/>
</dbReference>
<dbReference type="GO" id="GO:0009279">
    <property type="term" value="C:cell outer membrane"/>
    <property type="evidence" value="ECO:0007669"/>
    <property type="project" value="UniProtKB-SubCell"/>
</dbReference>
<keyword evidence="4" id="KW-0410">Iron transport</keyword>
<evidence type="ECO:0000256" key="7">
    <source>
        <dbReference type="ARBA" id="ARBA00023065"/>
    </source>
</evidence>
<comment type="subcellular location">
    <subcellularLocation>
        <location evidence="1 11">Cell outer membrane</location>
        <topology evidence="1 11">Multi-pass membrane protein</topology>
    </subcellularLocation>
</comment>
<protein>
    <submittedName>
        <fullName evidence="15">TonB-dependent receptor</fullName>
    </submittedName>
</protein>
<dbReference type="GeneID" id="61611265"/>
<evidence type="ECO:0000313" key="15">
    <source>
        <dbReference type="EMBL" id="VTZ61627.1"/>
    </source>
</evidence>
<dbReference type="SUPFAM" id="SSF56935">
    <property type="entry name" value="Porins"/>
    <property type="match status" value="1"/>
</dbReference>
<dbReference type="InterPro" id="IPR039426">
    <property type="entry name" value="TonB-dep_rcpt-like"/>
</dbReference>
<evidence type="ECO:0000256" key="12">
    <source>
        <dbReference type="RuleBase" id="RU003357"/>
    </source>
</evidence>
<dbReference type="PANTHER" id="PTHR32552">
    <property type="entry name" value="FERRICHROME IRON RECEPTOR-RELATED"/>
    <property type="match status" value="1"/>
</dbReference>
<dbReference type="Pfam" id="PF07715">
    <property type="entry name" value="Plug"/>
    <property type="match status" value="1"/>
</dbReference>
<dbReference type="InterPro" id="IPR012910">
    <property type="entry name" value="Plug_dom"/>
</dbReference>
<evidence type="ECO:0000259" key="13">
    <source>
        <dbReference type="Pfam" id="PF00593"/>
    </source>
</evidence>